<name>A0A2J6SF91_9HELO</name>
<protein>
    <submittedName>
        <fullName evidence="1">Uncharacterized protein</fullName>
    </submittedName>
</protein>
<accession>A0A2J6SF91</accession>
<dbReference type="AlphaFoldDB" id="A0A2J6SF91"/>
<gene>
    <name evidence="1" type="ORF">K444DRAFT_638903</name>
</gene>
<dbReference type="OrthoDB" id="20368at2759"/>
<dbReference type="EMBL" id="KZ613921">
    <property type="protein sequence ID" value="PMD49414.1"/>
    <property type="molecule type" value="Genomic_DNA"/>
</dbReference>
<dbReference type="GeneID" id="36592393"/>
<evidence type="ECO:0000313" key="1">
    <source>
        <dbReference type="EMBL" id="PMD49414.1"/>
    </source>
</evidence>
<sequence length="241" mass="26898">MNKTSACGGVKNARSRIQTRLRLAIDAGASIVIPSLTQRNENNLANTIISTACADRFFNMEHHQDSRVRSRPQLKLRLCDDRSGIERVIPTRERGYAQASYTNGTFQAFMETVMEIAGFNITKISAENSVVTIKFNRDLLDIGEKIYQSLVLRGAILSEFTFAESDWPKEWSSAADQVQFYGEEILRIRGSVSYNHKTVDVSCGDQGATKRFHKKLGTLGFEVADKIRLLRGKENAAVTSG</sequence>
<reference evidence="1 2" key="1">
    <citation type="submission" date="2016-04" db="EMBL/GenBank/DDBJ databases">
        <title>A degradative enzymes factory behind the ericoid mycorrhizal symbiosis.</title>
        <authorList>
            <consortium name="DOE Joint Genome Institute"/>
            <person name="Martino E."/>
            <person name="Morin E."/>
            <person name="Grelet G."/>
            <person name="Kuo A."/>
            <person name="Kohler A."/>
            <person name="Daghino S."/>
            <person name="Barry K."/>
            <person name="Choi C."/>
            <person name="Cichocki N."/>
            <person name="Clum A."/>
            <person name="Copeland A."/>
            <person name="Hainaut M."/>
            <person name="Haridas S."/>
            <person name="Labutti K."/>
            <person name="Lindquist E."/>
            <person name="Lipzen A."/>
            <person name="Khouja H.-R."/>
            <person name="Murat C."/>
            <person name="Ohm R."/>
            <person name="Olson A."/>
            <person name="Spatafora J."/>
            <person name="Veneault-Fourrey C."/>
            <person name="Henrissat B."/>
            <person name="Grigoriev I."/>
            <person name="Martin F."/>
            <person name="Perotto S."/>
        </authorList>
    </citation>
    <scope>NUCLEOTIDE SEQUENCE [LARGE SCALE GENOMIC DNA]</scope>
    <source>
        <strain evidence="1 2">E</strain>
    </source>
</reference>
<evidence type="ECO:0000313" key="2">
    <source>
        <dbReference type="Proteomes" id="UP000235371"/>
    </source>
</evidence>
<dbReference type="InParanoid" id="A0A2J6SF91"/>
<keyword evidence="2" id="KW-1185">Reference proteome</keyword>
<dbReference type="RefSeq" id="XP_024726318.1">
    <property type="nucleotide sequence ID" value="XM_024884316.1"/>
</dbReference>
<dbReference type="Proteomes" id="UP000235371">
    <property type="component" value="Unassembled WGS sequence"/>
</dbReference>
<proteinExistence type="predicted"/>
<organism evidence="1 2">
    <name type="scientific">Hyaloscypha bicolor E</name>
    <dbReference type="NCBI Taxonomy" id="1095630"/>
    <lineage>
        <taxon>Eukaryota</taxon>
        <taxon>Fungi</taxon>
        <taxon>Dikarya</taxon>
        <taxon>Ascomycota</taxon>
        <taxon>Pezizomycotina</taxon>
        <taxon>Leotiomycetes</taxon>
        <taxon>Helotiales</taxon>
        <taxon>Hyaloscyphaceae</taxon>
        <taxon>Hyaloscypha</taxon>
        <taxon>Hyaloscypha bicolor</taxon>
    </lineage>
</organism>